<sequence length="286" mass="32231">MTSASALASDESEQLASLSLLDAEHMAAFRRALDKVLLTEVAENTCAEIIDGLPTRESWRDFNPWRPGHPVEELKHDKLCAGSHEKARELRSDLDIYLLSFPAWVLRDFQNTDVAGYWAEAKIFGGVVIFDRGASGTERRELYLHNGSLKGPSTLLPPTSEQFESLTQFLLGSDDAQTQDRGSCPIPIRASLRNGWRYHADDAISRFNIFRDRYERKELPSRCESRINGWNWPEVAYEINLLNLRAAGAQGEPVDDAEIAEAEEGIKRITPSSPNWWQRRGGMPDS</sequence>
<evidence type="ECO:0000313" key="2">
    <source>
        <dbReference type="Proteomes" id="UP001600888"/>
    </source>
</evidence>
<dbReference type="Proteomes" id="UP001600888">
    <property type="component" value="Unassembled WGS sequence"/>
</dbReference>
<dbReference type="EMBL" id="JBAWTH010000100">
    <property type="protein sequence ID" value="KAL2277425.1"/>
    <property type="molecule type" value="Genomic_DNA"/>
</dbReference>
<protein>
    <submittedName>
        <fullName evidence="1">Uncharacterized protein</fullName>
    </submittedName>
</protein>
<evidence type="ECO:0000313" key="1">
    <source>
        <dbReference type="EMBL" id="KAL2277425.1"/>
    </source>
</evidence>
<reference evidence="1 2" key="1">
    <citation type="submission" date="2024-03" db="EMBL/GenBank/DDBJ databases">
        <title>A high-quality draft genome sequence of Diaporthe vaccinii, a causative agent of upright dieback and viscid rot disease in cranberry plants.</title>
        <authorList>
            <person name="Sarrasin M."/>
            <person name="Lang B.F."/>
            <person name="Burger G."/>
        </authorList>
    </citation>
    <scope>NUCLEOTIDE SEQUENCE [LARGE SCALE GENOMIC DNA]</scope>
    <source>
        <strain evidence="1 2">IS7</strain>
    </source>
</reference>
<organism evidence="1 2">
    <name type="scientific">Diaporthe vaccinii</name>
    <dbReference type="NCBI Taxonomy" id="105482"/>
    <lineage>
        <taxon>Eukaryota</taxon>
        <taxon>Fungi</taxon>
        <taxon>Dikarya</taxon>
        <taxon>Ascomycota</taxon>
        <taxon>Pezizomycotina</taxon>
        <taxon>Sordariomycetes</taxon>
        <taxon>Sordariomycetidae</taxon>
        <taxon>Diaporthales</taxon>
        <taxon>Diaporthaceae</taxon>
        <taxon>Diaporthe</taxon>
        <taxon>Diaporthe eres species complex</taxon>
    </lineage>
</organism>
<accession>A0ABR4E4T3</accession>
<gene>
    <name evidence="1" type="ORF">FJTKL_00012</name>
</gene>
<proteinExistence type="predicted"/>
<comment type="caution">
    <text evidence="1">The sequence shown here is derived from an EMBL/GenBank/DDBJ whole genome shotgun (WGS) entry which is preliminary data.</text>
</comment>
<keyword evidence="2" id="KW-1185">Reference proteome</keyword>
<name>A0ABR4E4T3_9PEZI</name>